<dbReference type="SMART" id="SM00034">
    <property type="entry name" value="CLECT"/>
    <property type="match status" value="1"/>
</dbReference>
<dbReference type="PANTHER" id="PTHR47536">
    <property type="entry name" value="C-TYPE LECTIN DOMAIN FAMILY 5 MEMBER A"/>
    <property type="match status" value="1"/>
</dbReference>
<evidence type="ECO:0000256" key="1">
    <source>
        <dbReference type="ARBA" id="ARBA00004167"/>
    </source>
</evidence>
<dbReference type="InterPro" id="IPR001304">
    <property type="entry name" value="C-type_lectin-like"/>
</dbReference>
<dbReference type="EMBL" id="OX395142">
    <property type="protein sequence ID" value="CAI5796782.1"/>
    <property type="molecule type" value="Genomic_DNA"/>
</dbReference>
<dbReference type="InterPro" id="IPR033992">
    <property type="entry name" value="NKR-like_CTLD"/>
</dbReference>
<dbReference type="Pfam" id="PF00059">
    <property type="entry name" value="Lectin_C"/>
    <property type="match status" value="1"/>
</dbReference>
<keyword evidence="4" id="KW-0430">Lectin</keyword>
<feature type="domain" description="C-type lectin" evidence="6">
    <location>
        <begin position="126"/>
        <end position="241"/>
    </location>
</feature>
<evidence type="ECO:0000256" key="3">
    <source>
        <dbReference type="ARBA" id="ARBA00022525"/>
    </source>
</evidence>
<evidence type="ECO:0000256" key="4">
    <source>
        <dbReference type="ARBA" id="ARBA00022734"/>
    </source>
</evidence>
<protein>
    <recommendedName>
        <fullName evidence="6">C-type lectin domain-containing protein</fullName>
    </recommendedName>
</protein>
<keyword evidence="5" id="KW-1133">Transmembrane helix</keyword>
<dbReference type="GO" id="GO:0030246">
    <property type="term" value="F:carbohydrate binding"/>
    <property type="evidence" value="ECO:0007669"/>
    <property type="project" value="UniProtKB-KW"/>
</dbReference>
<proteinExistence type="predicted"/>
<comment type="subcellular location">
    <subcellularLocation>
        <location evidence="1">Membrane</location>
        <topology evidence="1">Single-pass membrane protein</topology>
    </subcellularLocation>
    <subcellularLocation>
        <location evidence="2">Secreted</location>
    </subcellularLocation>
</comment>
<keyword evidence="5" id="KW-0812">Transmembrane</keyword>
<keyword evidence="8" id="KW-1185">Reference proteome</keyword>
<organism evidence="7 8">
    <name type="scientific">Podarcis lilfordi</name>
    <name type="common">Lilford's wall lizard</name>
    <dbReference type="NCBI Taxonomy" id="74358"/>
    <lineage>
        <taxon>Eukaryota</taxon>
        <taxon>Metazoa</taxon>
        <taxon>Chordata</taxon>
        <taxon>Craniata</taxon>
        <taxon>Vertebrata</taxon>
        <taxon>Euteleostomi</taxon>
        <taxon>Lepidosauria</taxon>
        <taxon>Squamata</taxon>
        <taxon>Bifurcata</taxon>
        <taxon>Unidentata</taxon>
        <taxon>Episquamata</taxon>
        <taxon>Laterata</taxon>
        <taxon>Lacertibaenia</taxon>
        <taxon>Lacertidae</taxon>
        <taxon>Podarcis</taxon>
    </lineage>
</organism>
<dbReference type="InterPro" id="IPR016186">
    <property type="entry name" value="C-type_lectin-like/link_sf"/>
</dbReference>
<dbReference type="InterPro" id="IPR052869">
    <property type="entry name" value="CLEC5A"/>
</dbReference>
<evidence type="ECO:0000259" key="6">
    <source>
        <dbReference type="SMART" id="SM00034"/>
    </source>
</evidence>
<gene>
    <name evidence="7" type="ORF">PODLI_1B024779</name>
</gene>
<dbReference type="Proteomes" id="UP001178461">
    <property type="component" value="Chromosome 17"/>
</dbReference>
<feature type="transmembrane region" description="Helical" evidence="5">
    <location>
        <begin position="63"/>
        <end position="84"/>
    </location>
</feature>
<keyword evidence="5" id="KW-0472">Membrane</keyword>
<dbReference type="GO" id="GO:0016020">
    <property type="term" value="C:membrane"/>
    <property type="evidence" value="ECO:0007669"/>
    <property type="project" value="UniProtKB-SubCell"/>
</dbReference>
<dbReference type="InterPro" id="IPR016187">
    <property type="entry name" value="CTDL_fold"/>
</dbReference>
<reference evidence="7" key="1">
    <citation type="submission" date="2022-12" db="EMBL/GenBank/DDBJ databases">
        <authorList>
            <person name="Alioto T."/>
            <person name="Alioto T."/>
            <person name="Gomez Garrido J."/>
        </authorList>
    </citation>
    <scope>NUCLEOTIDE SEQUENCE</scope>
</reference>
<evidence type="ECO:0000256" key="2">
    <source>
        <dbReference type="ARBA" id="ARBA00004613"/>
    </source>
</evidence>
<evidence type="ECO:0000256" key="5">
    <source>
        <dbReference type="SAM" id="Phobius"/>
    </source>
</evidence>
<dbReference type="CDD" id="cd03593">
    <property type="entry name" value="CLECT_NK_receptors_like"/>
    <property type="match status" value="1"/>
</dbReference>
<accession>A0AA35LJ54</accession>
<dbReference type="Gene3D" id="3.10.100.10">
    <property type="entry name" value="Mannose-Binding Protein A, subunit A"/>
    <property type="match status" value="1"/>
</dbReference>
<dbReference type="AlphaFoldDB" id="A0AA35LJ54"/>
<name>A0AA35LJ54_9SAUR</name>
<dbReference type="PANTHER" id="PTHR47536:SF1">
    <property type="entry name" value="C-TYPE LECTIN DOMAIN FAMILY 5 MEMBER A"/>
    <property type="match status" value="1"/>
</dbReference>
<keyword evidence="3" id="KW-0964">Secreted</keyword>
<sequence length="245" mass="28039">MMYVITGMLTQRRKKKSGELKAGSHRISTKQGAKIKRSELKRKAFSSLQSPSNRLANMAWQHIVPGITLLLLKLTGTSLFLVFIPQIFPRGNFSFIPEENYTELLTTPNLPEARATIATTVQIPQKPPTWERHRGSEFWFTETKEIWLHCRVDCMQWSSDLAIISDRNELEFIQNKTAMGSYFIGLTYTVAQNKWLWIDGTELKNNLFAMRPKAVDDECATLAAGELKPVSCHEEHHCICEKNPK</sequence>
<dbReference type="SUPFAM" id="SSF56436">
    <property type="entry name" value="C-type lectin-like"/>
    <property type="match status" value="1"/>
</dbReference>
<evidence type="ECO:0000313" key="8">
    <source>
        <dbReference type="Proteomes" id="UP001178461"/>
    </source>
</evidence>
<evidence type="ECO:0000313" key="7">
    <source>
        <dbReference type="EMBL" id="CAI5796782.1"/>
    </source>
</evidence>
<dbReference type="GO" id="GO:0005576">
    <property type="term" value="C:extracellular region"/>
    <property type="evidence" value="ECO:0007669"/>
    <property type="project" value="UniProtKB-SubCell"/>
</dbReference>